<organism evidence="1 2">
    <name type="scientific">Niveibacterium microcysteis</name>
    <dbReference type="NCBI Taxonomy" id="2811415"/>
    <lineage>
        <taxon>Bacteria</taxon>
        <taxon>Pseudomonadati</taxon>
        <taxon>Pseudomonadota</taxon>
        <taxon>Betaproteobacteria</taxon>
        <taxon>Rhodocyclales</taxon>
        <taxon>Rhodocyclaceae</taxon>
        <taxon>Niveibacterium</taxon>
    </lineage>
</organism>
<protein>
    <submittedName>
        <fullName evidence="1">Uncharacterized protein</fullName>
    </submittedName>
</protein>
<accession>A0ABX7M278</accession>
<evidence type="ECO:0000313" key="2">
    <source>
        <dbReference type="Proteomes" id="UP000663570"/>
    </source>
</evidence>
<dbReference type="EMBL" id="CP071060">
    <property type="protein sequence ID" value="QSI75878.1"/>
    <property type="molecule type" value="Genomic_DNA"/>
</dbReference>
<name>A0ABX7M278_9RHOO</name>
<sequence length="67" mass="7092">MNQITRSHTLRRARRSLGLAIFMGGVTVLAMQGASAIGADRTPHLDPRIHTIVSPAHGIGKHVGIAT</sequence>
<keyword evidence="2" id="KW-1185">Reference proteome</keyword>
<reference evidence="1 2" key="1">
    <citation type="submission" date="2021-02" db="EMBL/GenBank/DDBJ databases">
        <title>Niveibacterium changnyeongensis HC41.</title>
        <authorList>
            <person name="Kang M."/>
        </authorList>
    </citation>
    <scope>NUCLEOTIDE SEQUENCE [LARGE SCALE GENOMIC DNA]</scope>
    <source>
        <strain evidence="1 2">HC41</strain>
    </source>
</reference>
<evidence type="ECO:0000313" key="1">
    <source>
        <dbReference type="EMBL" id="QSI75878.1"/>
    </source>
</evidence>
<dbReference type="Proteomes" id="UP000663570">
    <property type="component" value="Chromosome"/>
</dbReference>
<proteinExistence type="predicted"/>
<gene>
    <name evidence="1" type="ORF">JY500_15515</name>
</gene>
<dbReference type="RefSeq" id="WP_206253725.1">
    <property type="nucleotide sequence ID" value="NZ_CP071060.1"/>
</dbReference>